<dbReference type="GO" id="GO:1902476">
    <property type="term" value="P:chloride transmembrane transport"/>
    <property type="evidence" value="ECO:0000318"/>
    <property type="project" value="GO_Central"/>
</dbReference>
<accession>D6WVA0</accession>
<feature type="transmembrane region" description="Helical" evidence="11">
    <location>
        <begin position="459"/>
        <end position="478"/>
    </location>
</feature>
<dbReference type="OrthoDB" id="428525at2759"/>
<keyword evidence="5 11" id="KW-1133">Transmembrane helix</keyword>
<evidence type="ECO:0000256" key="2">
    <source>
        <dbReference type="ARBA" id="ARBA00022448"/>
    </source>
</evidence>
<feature type="transmembrane region" description="Helical" evidence="11">
    <location>
        <begin position="342"/>
        <end position="365"/>
    </location>
</feature>
<dbReference type="GO" id="GO:0005765">
    <property type="term" value="C:lysosomal membrane"/>
    <property type="evidence" value="ECO:0000318"/>
    <property type="project" value="GO_Central"/>
</dbReference>
<feature type="transmembrane region" description="Helical" evidence="11">
    <location>
        <begin position="549"/>
        <end position="566"/>
    </location>
</feature>
<keyword evidence="14" id="KW-1185">Reference proteome</keyword>
<evidence type="ECO:0000256" key="1">
    <source>
        <dbReference type="ARBA" id="ARBA00004141"/>
    </source>
</evidence>
<dbReference type="GO" id="GO:0062158">
    <property type="term" value="F:chloride:proton antiporter activity"/>
    <property type="evidence" value="ECO:0000318"/>
    <property type="project" value="GO_Central"/>
</dbReference>
<dbReference type="KEGG" id="tca:663952"/>
<dbReference type="eggNOG" id="KOG0474">
    <property type="taxonomic scope" value="Eukaryota"/>
</dbReference>
<protein>
    <recommendedName>
        <fullName evidence="11">Chloride channel protein</fullName>
    </recommendedName>
</protein>
<organism evidence="13 14">
    <name type="scientific">Tribolium castaneum</name>
    <name type="common">Red flour beetle</name>
    <dbReference type="NCBI Taxonomy" id="7070"/>
    <lineage>
        <taxon>Eukaryota</taxon>
        <taxon>Metazoa</taxon>
        <taxon>Ecdysozoa</taxon>
        <taxon>Arthropoda</taxon>
        <taxon>Hexapoda</taxon>
        <taxon>Insecta</taxon>
        <taxon>Pterygota</taxon>
        <taxon>Neoptera</taxon>
        <taxon>Endopterygota</taxon>
        <taxon>Coleoptera</taxon>
        <taxon>Polyphaga</taxon>
        <taxon>Cucujiformia</taxon>
        <taxon>Tenebrionidae</taxon>
        <taxon>Tenebrionidae incertae sedis</taxon>
        <taxon>Tribolium</taxon>
    </lineage>
</organism>
<evidence type="ECO:0000256" key="8">
    <source>
        <dbReference type="ARBA" id="ARBA00023136"/>
    </source>
</evidence>
<evidence type="ECO:0000256" key="5">
    <source>
        <dbReference type="ARBA" id="ARBA00022989"/>
    </source>
</evidence>
<sequence length="782" mass="87271">MNESGNHEDGEIRATRFRNLPSVNSLSQEELIVTQPENTELLSSIRRRVQTSSEKIETGSLNVLSAKYESLDYDTCENYLLLDEERKKGYRFIVKKSLARWFIFLLIGVVTALIACAIDISIEELSQLKYASLSKYVDEYVTQGKLHIPYFFWVLYNIIPVLIGSTLVAYVEPIAAGSGIPQVKCYLNGVKIPRVVRIKTLFVKSVGVVCSVVGGLAGGKEGPMIHSGAVVAAGLSQGKSTTFRRDFKIFKFFREDHEKRDFVSGGAAAGVSAAFGAPVGGVLFSLEEGTSFWNQSLTWRTFFASVISTFTLNVVLSTYHGVPGDLSYPGLLNLGKFENFSYKVYELPIFLVMGALGGLSGALWNHINYKLSVFRMRYIRKRWLKVIEACIVAAVSATLGFLMMFLLNDCKPLGQDPTKYPTQLYCQDGQYNVLASIWFQTPEASVRSLFHDPPSTHNATSLAFFVLVYFFLSSWTFGLASSNGLFIPTLLTGAAWGRLISVGLFRVIPDAVLIHPGKYALIGAAAQLGGVVRMTISLTVIIMETTGNISFALPLILTLIAAKWTGDFFNEGIYDTLIQLSGVPLLPWEPPPLVHNIYASEVMSHPVVTLKCVENVGHIVELLKLTTYNGFPVVDPPLTDQSEVTTYGRIRGLVLRSQLIVILKKKIFNENSDFWEDINAGIFRDEYPRYPTIEQVSVSEVEKTYSIDLRPFMNPSPYTVLHSASLPRMFRLFRALGLRHLPIVNDTNEVIGMVTRKDLARYRVWRHRGRMGVEELLISKEI</sequence>
<dbReference type="InterPro" id="IPR001807">
    <property type="entry name" value="ClC"/>
</dbReference>
<keyword evidence="4" id="KW-0677">Repeat</keyword>
<dbReference type="PANTHER" id="PTHR11689:SF136">
    <property type="entry name" value="H(+)_CL(-) EXCHANGE TRANSPORTER 7"/>
    <property type="match status" value="1"/>
</dbReference>
<evidence type="ECO:0000256" key="10">
    <source>
        <dbReference type="PROSITE-ProRule" id="PRU00703"/>
    </source>
</evidence>
<keyword evidence="9 11" id="KW-0868">Chloride</keyword>
<dbReference type="PRINTS" id="PR00762">
    <property type="entry name" value="CLCHANNEL"/>
</dbReference>
<dbReference type="GO" id="GO:0034707">
    <property type="term" value="C:chloride channel complex"/>
    <property type="evidence" value="ECO:0000318"/>
    <property type="project" value="GO_Central"/>
</dbReference>
<keyword evidence="8 11" id="KW-0472">Membrane</keyword>
<dbReference type="Pfam" id="PF00654">
    <property type="entry name" value="Voltage_CLC"/>
    <property type="match status" value="1"/>
</dbReference>
<dbReference type="InterPro" id="IPR014743">
    <property type="entry name" value="Cl-channel_core"/>
</dbReference>
<keyword evidence="3 11" id="KW-0812">Transmembrane</keyword>
<feature type="transmembrane region" description="Helical" evidence="11">
    <location>
        <begin position="298"/>
        <end position="322"/>
    </location>
</feature>
<evidence type="ECO:0000313" key="13">
    <source>
        <dbReference type="EMBL" id="EFA07756.1"/>
    </source>
</evidence>
<dbReference type="HOGENOM" id="CLU_003181_4_1_1"/>
<keyword evidence="6 11" id="KW-0406">Ion transport</keyword>
<dbReference type="InterPro" id="IPR051280">
    <property type="entry name" value="Cl-channel/antiporter"/>
</dbReference>
<feature type="transmembrane region" description="Helical" evidence="11">
    <location>
        <begin position="150"/>
        <end position="171"/>
    </location>
</feature>
<dbReference type="SUPFAM" id="SSF81340">
    <property type="entry name" value="Clc chloride channel"/>
    <property type="match status" value="1"/>
</dbReference>
<dbReference type="Gene3D" id="3.10.580.10">
    <property type="entry name" value="CBS-domain"/>
    <property type="match status" value="1"/>
</dbReference>
<evidence type="ECO:0000256" key="3">
    <source>
        <dbReference type="ARBA" id="ARBA00022692"/>
    </source>
</evidence>
<feature type="transmembrane region" description="Helical" evidence="11">
    <location>
        <begin position="485"/>
        <end position="508"/>
    </location>
</feature>
<dbReference type="SMART" id="SM00116">
    <property type="entry name" value="CBS"/>
    <property type="match status" value="2"/>
</dbReference>
<feature type="transmembrane region" description="Helical" evidence="11">
    <location>
        <begin position="386"/>
        <end position="407"/>
    </location>
</feature>
<feature type="transmembrane region" description="Helical" evidence="11">
    <location>
        <begin position="520"/>
        <end position="542"/>
    </location>
</feature>
<dbReference type="SUPFAM" id="SSF54631">
    <property type="entry name" value="CBS-domain pair"/>
    <property type="match status" value="1"/>
</dbReference>
<dbReference type="AlphaFoldDB" id="D6WVA0"/>
<dbReference type="GO" id="GO:0030321">
    <property type="term" value="P:transepithelial chloride transport"/>
    <property type="evidence" value="ECO:0000318"/>
    <property type="project" value="GO_Central"/>
</dbReference>
<feature type="transmembrane region" description="Helical" evidence="11">
    <location>
        <begin position="101"/>
        <end position="122"/>
    </location>
</feature>
<dbReference type="InParanoid" id="D6WVA0"/>
<dbReference type="CDD" id="cd04591">
    <property type="entry name" value="CBS_pair_voltage-gated_CLC_euk_bac"/>
    <property type="match status" value="1"/>
</dbReference>
<feature type="transmembrane region" description="Helical" evidence="11">
    <location>
        <begin position="201"/>
        <end position="219"/>
    </location>
</feature>
<comment type="similarity">
    <text evidence="11">Belongs to the chloride channel (TC 2.A.49) family.</text>
</comment>
<dbReference type="OMA" id="KCDHNGF"/>
<dbReference type="STRING" id="7070.D6WVA0"/>
<dbReference type="InterPro" id="IPR046342">
    <property type="entry name" value="CBS_dom_sf"/>
</dbReference>
<dbReference type="EMBL" id="KQ971363">
    <property type="protein sequence ID" value="EFA07756.1"/>
    <property type="molecule type" value="Genomic_DNA"/>
</dbReference>
<dbReference type="Pfam" id="PF00571">
    <property type="entry name" value="CBS"/>
    <property type="match status" value="1"/>
</dbReference>
<dbReference type="CDD" id="cd03685">
    <property type="entry name" value="ClC_6_like"/>
    <property type="match status" value="1"/>
</dbReference>
<gene>
    <name evidence="13" type="primary">AUGUSTUS-3.0.2_05310</name>
    <name evidence="13" type="ORF">TcasGA2_TC005310</name>
</gene>
<comment type="subcellular location">
    <subcellularLocation>
        <location evidence="1 11">Membrane</location>
        <topology evidence="1 11">Multi-pass membrane protein</topology>
    </subcellularLocation>
</comment>
<evidence type="ECO:0000256" key="7">
    <source>
        <dbReference type="ARBA" id="ARBA00023122"/>
    </source>
</evidence>
<evidence type="ECO:0000256" key="9">
    <source>
        <dbReference type="ARBA" id="ARBA00023214"/>
    </source>
</evidence>
<evidence type="ECO:0000259" key="12">
    <source>
        <dbReference type="PROSITE" id="PS51371"/>
    </source>
</evidence>
<dbReference type="Gene3D" id="1.10.3080.10">
    <property type="entry name" value="Clc chloride channel"/>
    <property type="match status" value="1"/>
</dbReference>
<reference evidence="13 14" key="1">
    <citation type="journal article" date="2008" name="Nature">
        <title>The genome of the model beetle and pest Tribolium castaneum.</title>
        <authorList>
            <consortium name="Tribolium Genome Sequencing Consortium"/>
            <person name="Richards S."/>
            <person name="Gibbs R.A."/>
            <person name="Weinstock G.M."/>
            <person name="Brown S.J."/>
            <person name="Denell R."/>
            <person name="Beeman R.W."/>
            <person name="Gibbs R."/>
            <person name="Beeman R.W."/>
            <person name="Brown S.J."/>
            <person name="Bucher G."/>
            <person name="Friedrich M."/>
            <person name="Grimmelikhuijzen C.J."/>
            <person name="Klingler M."/>
            <person name="Lorenzen M."/>
            <person name="Richards S."/>
            <person name="Roth S."/>
            <person name="Schroder R."/>
            <person name="Tautz D."/>
            <person name="Zdobnov E.M."/>
            <person name="Muzny D."/>
            <person name="Gibbs R.A."/>
            <person name="Weinstock G.M."/>
            <person name="Attaway T."/>
            <person name="Bell S."/>
            <person name="Buhay C.J."/>
            <person name="Chandrabose M.N."/>
            <person name="Chavez D."/>
            <person name="Clerk-Blankenburg K.P."/>
            <person name="Cree A."/>
            <person name="Dao M."/>
            <person name="Davis C."/>
            <person name="Chacko J."/>
            <person name="Dinh H."/>
            <person name="Dugan-Rocha S."/>
            <person name="Fowler G."/>
            <person name="Garner T.T."/>
            <person name="Garnes J."/>
            <person name="Gnirke A."/>
            <person name="Hawes A."/>
            <person name="Hernandez J."/>
            <person name="Hines S."/>
            <person name="Holder M."/>
            <person name="Hume J."/>
            <person name="Jhangiani S.N."/>
            <person name="Joshi V."/>
            <person name="Khan Z.M."/>
            <person name="Jackson L."/>
            <person name="Kovar C."/>
            <person name="Kowis A."/>
            <person name="Lee S."/>
            <person name="Lewis L.R."/>
            <person name="Margolis J."/>
            <person name="Morgan M."/>
            <person name="Nazareth L.V."/>
            <person name="Nguyen N."/>
            <person name="Okwuonu G."/>
            <person name="Parker D."/>
            <person name="Richards S."/>
            <person name="Ruiz S.J."/>
            <person name="Santibanez J."/>
            <person name="Savard J."/>
            <person name="Scherer S.E."/>
            <person name="Schneider B."/>
            <person name="Sodergren E."/>
            <person name="Tautz D."/>
            <person name="Vattahil S."/>
            <person name="Villasana D."/>
            <person name="White C.S."/>
            <person name="Wright R."/>
            <person name="Park Y."/>
            <person name="Beeman R.W."/>
            <person name="Lord J."/>
            <person name="Oppert B."/>
            <person name="Lorenzen M."/>
            <person name="Brown S."/>
            <person name="Wang L."/>
            <person name="Savard J."/>
            <person name="Tautz D."/>
            <person name="Richards S."/>
            <person name="Weinstock G."/>
            <person name="Gibbs R.A."/>
            <person name="Liu Y."/>
            <person name="Worley K."/>
            <person name="Weinstock G."/>
            <person name="Elsik C.G."/>
            <person name="Reese J.T."/>
            <person name="Elhaik E."/>
            <person name="Landan G."/>
            <person name="Graur D."/>
            <person name="Arensburger P."/>
            <person name="Atkinson P."/>
            <person name="Beeman R.W."/>
            <person name="Beidler J."/>
            <person name="Brown S.J."/>
            <person name="Demuth J.P."/>
            <person name="Drury D.W."/>
            <person name="Du Y.Z."/>
            <person name="Fujiwara H."/>
            <person name="Lorenzen M."/>
            <person name="Maselli V."/>
            <person name="Osanai M."/>
            <person name="Park Y."/>
            <person name="Robertson H.M."/>
            <person name="Tu Z."/>
            <person name="Wang J.J."/>
            <person name="Wang S."/>
            <person name="Richards S."/>
            <person name="Song H."/>
            <person name="Zhang L."/>
            <person name="Sodergren E."/>
            <person name="Werner D."/>
            <person name="Stanke M."/>
            <person name="Morgenstern B."/>
            <person name="Solovyev V."/>
            <person name="Kosarev P."/>
            <person name="Brown G."/>
            <person name="Chen H.C."/>
            <person name="Ermolaeva O."/>
            <person name="Hlavina W."/>
            <person name="Kapustin Y."/>
            <person name="Kiryutin B."/>
            <person name="Kitts P."/>
            <person name="Maglott D."/>
            <person name="Pruitt K."/>
            <person name="Sapojnikov V."/>
            <person name="Souvorov A."/>
            <person name="Mackey A.J."/>
            <person name="Waterhouse R.M."/>
            <person name="Wyder S."/>
            <person name="Zdobnov E.M."/>
            <person name="Zdobnov E.M."/>
            <person name="Wyder S."/>
            <person name="Kriventseva E.V."/>
            <person name="Kadowaki T."/>
            <person name="Bork P."/>
            <person name="Aranda M."/>
            <person name="Bao R."/>
            <person name="Beermann A."/>
            <person name="Berns N."/>
            <person name="Bolognesi R."/>
            <person name="Bonneton F."/>
            <person name="Bopp D."/>
            <person name="Brown S.J."/>
            <person name="Bucher G."/>
            <person name="Butts T."/>
            <person name="Chaumot A."/>
            <person name="Denell R.E."/>
            <person name="Ferrier D.E."/>
            <person name="Friedrich M."/>
            <person name="Gordon C.M."/>
            <person name="Jindra M."/>
            <person name="Klingler M."/>
            <person name="Lan Q."/>
            <person name="Lattorff H.M."/>
            <person name="Laudet V."/>
            <person name="von Levetsow C."/>
            <person name="Liu Z."/>
            <person name="Lutz R."/>
            <person name="Lynch J.A."/>
            <person name="da Fonseca R.N."/>
            <person name="Posnien N."/>
            <person name="Reuter R."/>
            <person name="Roth S."/>
            <person name="Savard J."/>
            <person name="Schinko J.B."/>
            <person name="Schmitt C."/>
            <person name="Schoppmeier M."/>
            <person name="Schroder R."/>
            <person name="Shippy T.D."/>
            <person name="Simonnet F."/>
            <person name="Marques-Souza H."/>
            <person name="Tautz D."/>
            <person name="Tomoyasu Y."/>
            <person name="Trauner J."/>
            <person name="Van der Zee M."/>
            <person name="Vervoort M."/>
            <person name="Wittkopp N."/>
            <person name="Wimmer E.A."/>
            <person name="Yang X."/>
            <person name="Jones A.K."/>
            <person name="Sattelle D.B."/>
            <person name="Ebert P.R."/>
            <person name="Nelson D."/>
            <person name="Scott J.G."/>
            <person name="Beeman R.W."/>
            <person name="Muthukrishnan S."/>
            <person name="Kramer K.J."/>
            <person name="Arakane Y."/>
            <person name="Beeman R.W."/>
            <person name="Zhu Q."/>
            <person name="Hogenkamp D."/>
            <person name="Dixit R."/>
            <person name="Oppert B."/>
            <person name="Jiang H."/>
            <person name="Zou Z."/>
            <person name="Marshall J."/>
            <person name="Elpidina E."/>
            <person name="Vinokurov K."/>
            <person name="Oppert C."/>
            <person name="Zou Z."/>
            <person name="Evans J."/>
            <person name="Lu Z."/>
            <person name="Zhao P."/>
            <person name="Sumathipala N."/>
            <person name="Altincicek B."/>
            <person name="Vilcinskas A."/>
            <person name="Williams M."/>
            <person name="Hultmark D."/>
            <person name="Hetru C."/>
            <person name="Jiang H."/>
            <person name="Grimmelikhuijzen C.J."/>
            <person name="Hauser F."/>
            <person name="Cazzamali G."/>
            <person name="Williamson M."/>
            <person name="Park Y."/>
            <person name="Li B."/>
            <person name="Tanaka Y."/>
            <person name="Predel R."/>
            <person name="Neupert S."/>
            <person name="Schachtner J."/>
            <person name="Verleyen P."/>
            <person name="Raible F."/>
            <person name="Bork P."/>
            <person name="Friedrich M."/>
            <person name="Walden K.K."/>
            <person name="Robertson H.M."/>
            <person name="Angeli S."/>
            <person name="Foret S."/>
            <person name="Bucher G."/>
            <person name="Schuetz S."/>
            <person name="Maleszka R."/>
            <person name="Wimmer E.A."/>
            <person name="Beeman R.W."/>
            <person name="Lorenzen M."/>
            <person name="Tomoyasu Y."/>
            <person name="Miller S.C."/>
            <person name="Grossmann D."/>
            <person name="Bucher G."/>
        </authorList>
    </citation>
    <scope>NUCLEOTIDE SEQUENCE [LARGE SCALE GENOMIC DNA]</scope>
    <source>
        <strain evidence="13 14">Georgia GA2</strain>
    </source>
</reference>
<dbReference type="PhylomeDB" id="D6WVA0"/>
<dbReference type="PROSITE" id="PS51371">
    <property type="entry name" value="CBS"/>
    <property type="match status" value="1"/>
</dbReference>
<keyword evidence="7 10" id="KW-0129">CBS domain</keyword>
<dbReference type="Proteomes" id="UP000007266">
    <property type="component" value="Linkage group 8"/>
</dbReference>
<evidence type="ECO:0000313" key="14">
    <source>
        <dbReference type="Proteomes" id="UP000007266"/>
    </source>
</evidence>
<dbReference type="GO" id="GO:0005254">
    <property type="term" value="F:chloride channel activity"/>
    <property type="evidence" value="ECO:0007669"/>
    <property type="project" value="UniProtKB-UniRule"/>
</dbReference>
<dbReference type="FunCoup" id="D6WVA0">
    <property type="interactions" value="863"/>
</dbReference>
<dbReference type="InterPro" id="IPR000644">
    <property type="entry name" value="CBS_dom"/>
</dbReference>
<proteinExistence type="inferred from homology"/>
<feature type="domain" description="CBS" evidence="12">
    <location>
        <begin position="713"/>
        <end position="775"/>
    </location>
</feature>
<dbReference type="PANTHER" id="PTHR11689">
    <property type="entry name" value="CHLORIDE CHANNEL PROTEIN CLC FAMILY MEMBER"/>
    <property type="match status" value="1"/>
</dbReference>
<evidence type="ECO:0000256" key="4">
    <source>
        <dbReference type="ARBA" id="ARBA00022737"/>
    </source>
</evidence>
<keyword evidence="2 11" id="KW-0813">Transport</keyword>
<evidence type="ECO:0000256" key="6">
    <source>
        <dbReference type="ARBA" id="ARBA00023065"/>
    </source>
</evidence>
<feature type="transmembrane region" description="Helical" evidence="11">
    <location>
        <begin position="262"/>
        <end position="286"/>
    </location>
</feature>
<evidence type="ECO:0000256" key="11">
    <source>
        <dbReference type="RuleBase" id="RU361221"/>
    </source>
</evidence>
<reference evidence="13 14" key="2">
    <citation type="journal article" date="2010" name="Nucleic Acids Res.">
        <title>BeetleBase in 2010: revisions to provide comprehensive genomic information for Tribolium castaneum.</title>
        <authorList>
            <person name="Kim H.S."/>
            <person name="Murphy T."/>
            <person name="Xia J."/>
            <person name="Caragea D."/>
            <person name="Park Y."/>
            <person name="Beeman R.W."/>
            <person name="Lorenzen M.D."/>
            <person name="Butcher S."/>
            <person name="Manak J.R."/>
            <person name="Brown S.J."/>
        </authorList>
    </citation>
    <scope>GENOME REANNOTATION</scope>
    <source>
        <strain evidence="13 14">Georgia GA2</strain>
    </source>
</reference>
<name>D6WVA0_TRICA</name>
<dbReference type="FunFam" id="3.10.580.10:FF:000111">
    <property type="entry name" value="Chloride channel protein"/>
    <property type="match status" value="1"/>
</dbReference>